<proteinExistence type="predicted"/>
<gene>
    <name evidence="1" type="ORF">V6N11_039199</name>
</gene>
<protein>
    <submittedName>
        <fullName evidence="1">Uncharacterized protein</fullName>
    </submittedName>
</protein>
<name>A0ABR2SMA5_9ROSI</name>
<organism evidence="1 2">
    <name type="scientific">Hibiscus sabdariffa</name>
    <name type="common">roselle</name>
    <dbReference type="NCBI Taxonomy" id="183260"/>
    <lineage>
        <taxon>Eukaryota</taxon>
        <taxon>Viridiplantae</taxon>
        <taxon>Streptophyta</taxon>
        <taxon>Embryophyta</taxon>
        <taxon>Tracheophyta</taxon>
        <taxon>Spermatophyta</taxon>
        <taxon>Magnoliopsida</taxon>
        <taxon>eudicotyledons</taxon>
        <taxon>Gunneridae</taxon>
        <taxon>Pentapetalae</taxon>
        <taxon>rosids</taxon>
        <taxon>malvids</taxon>
        <taxon>Malvales</taxon>
        <taxon>Malvaceae</taxon>
        <taxon>Malvoideae</taxon>
        <taxon>Hibiscus</taxon>
    </lineage>
</organism>
<dbReference type="EMBL" id="JBBPBN010000013">
    <property type="protein sequence ID" value="KAK9026358.1"/>
    <property type="molecule type" value="Genomic_DNA"/>
</dbReference>
<evidence type="ECO:0000313" key="2">
    <source>
        <dbReference type="Proteomes" id="UP001396334"/>
    </source>
</evidence>
<accession>A0ABR2SMA5</accession>
<dbReference type="Proteomes" id="UP001396334">
    <property type="component" value="Unassembled WGS sequence"/>
</dbReference>
<evidence type="ECO:0000313" key="1">
    <source>
        <dbReference type="EMBL" id="KAK9026358.1"/>
    </source>
</evidence>
<reference evidence="1 2" key="1">
    <citation type="journal article" date="2024" name="G3 (Bethesda)">
        <title>Genome assembly of Hibiscus sabdariffa L. provides insights into metabolisms of medicinal natural products.</title>
        <authorList>
            <person name="Kim T."/>
        </authorList>
    </citation>
    <scope>NUCLEOTIDE SEQUENCE [LARGE SCALE GENOMIC DNA]</scope>
    <source>
        <strain evidence="1">TK-2024</strain>
        <tissue evidence="1">Old leaves</tissue>
    </source>
</reference>
<keyword evidence="2" id="KW-1185">Reference proteome</keyword>
<comment type="caution">
    <text evidence="1">The sequence shown here is derived from an EMBL/GenBank/DDBJ whole genome shotgun (WGS) entry which is preliminary data.</text>
</comment>
<sequence>MLVNNDFKALATPPAPDDKAGFWIKSAYGLLAASDNGDLSNQLVFVGWLRQNHAFLNLEDNVCFQILLTSCWESFPSSYPSRGSDICPGQFPSQFCST</sequence>